<evidence type="ECO:0000313" key="2">
    <source>
        <dbReference type="EMBL" id="CAB4136435.1"/>
    </source>
</evidence>
<evidence type="ECO:0000256" key="1">
    <source>
        <dbReference type="SAM" id="MobiDB-lite"/>
    </source>
</evidence>
<feature type="region of interest" description="Disordered" evidence="1">
    <location>
        <begin position="44"/>
        <end position="66"/>
    </location>
</feature>
<gene>
    <name evidence="2" type="ORF">UFOVP306_3</name>
</gene>
<proteinExistence type="predicted"/>
<name>A0A6J5LPP4_9CAUD</name>
<dbReference type="EMBL" id="LR796317">
    <property type="protein sequence ID" value="CAB4136435.1"/>
    <property type="molecule type" value="Genomic_DNA"/>
</dbReference>
<protein>
    <submittedName>
        <fullName evidence="2">Uncharacterized protein</fullName>
    </submittedName>
</protein>
<sequence length="66" mass="7730">MSFTLKIESDSARKALNITTPWVRRKRESNEALANAINIWQQPVYQPPKEESHRRGSMDFKKVKSK</sequence>
<accession>A0A6J5LPP4</accession>
<reference evidence="2" key="1">
    <citation type="submission" date="2020-04" db="EMBL/GenBank/DDBJ databases">
        <authorList>
            <person name="Chiriac C."/>
            <person name="Salcher M."/>
            <person name="Ghai R."/>
            <person name="Kavagutti S V."/>
        </authorList>
    </citation>
    <scope>NUCLEOTIDE SEQUENCE</scope>
</reference>
<organism evidence="2">
    <name type="scientific">uncultured Caudovirales phage</name>
    <dbReference type="NCBI Taxonomy" id="2100421"/>
    <lineage>
        <taxon>Viruses</taxon>
        <taxon>Duplodnaviria</taxon>
        <taxon>Heunggongvirae</taxon>
        <taxon>Uroviricota</taxon>
        <taxon>Caudoviricetes</taxon>
        <taxon>Peduoviridae</taxon>
        <taxon>Maltschvirus</taxon>
        <taxon>Maltschvirus maltsch</taxon>
    </lineage>
</organism>
<feature type="compositionally biased region" description="Basic and acidic residues" evidence="1">
    <location>
        <begin position="48"/>
        <end position="66"/>
    </location>
</feature>